<dbReference type="InterPro" id="IPR006426">
    <property type="entry name" value="Asn_synth_AEB"/>
</dbReference>
<dbReference type="SUPFAM" id="SSF56235">
    <property type="entry name" value="N-terminal nucleophile aminohydrolases (Ntn hydrolases)"/>
    <property type="match status" value="1"/>
</dbReference>
<evidence type="ECO:0000256" key="3">
    <source>
        <dbReference type="ARBA" id="ARBA00012737"/>
    </source>
</evidence>
<dbReference type="Pfam" id="PF13537">
    <property type="entry name" value="GATase_7"/>
    <property type="match status" value="1"/>
</dbReference>
<gene>
    <name evidence="11" type="ORF">BG844_00700</name>
    <name evidence="10" type="ORF">BG844_36925</name>
</gene>
<comment type="catalytic activity">
    <reaction evidence="8">
        <text>L-aspartate + L-glutamine + ATP + H2O = L-asparagine + L-glutamate + AMP + diphosphate + H(+)</text>
        <dbReference type="Rhea" id="RHEA:12228"/>
        <dbReference type="ChEBI" id="CHEBI:15377"/>
        <dbReference type="ChEBI" id="CHEBI:15378"/>
        <dbReference type="ChEBI" id="CHEBI:29985"/>
        <dbReference type="ChEBI" id="CHEBI:29991"/>
        <dbReference type="ChEBI" id="CHEBI:30616"/>
        <dbReference type="ChEBI" id="CHEBI:33019"/>
        <dbReference type="ChEBI" id="CHEBI:58048"/>
        <dbReference type="ChEBI" id="CHEBI:58359"/>
        <dbReference type="ChEBI" id="CHEBI:456215"/>
        <dbReference type="EC" id="6.3.5.4"/>
    </reaction>
</comment>
<evidence type="ECO:0000256" key="4">
    <source>
        <dbReference type="ARBA" id="ARBA00022741"/>
    </source>
</evidence>
<comment type="caution">
    <text evidence="11">The sequence shown here is derived from an EMBL/GenBank/DDBJ whole genome shotgun (WGS) entry which is preliminary data.</text>
</comment>
<dbReference type="InterPro" id="IPR051786">
    <property type="entry name" value="ASN_synthetase/amidase"/>
</dbReference>
<dbReference type="GO" id="GO:0004066">
    <property type="term" value="F:asparagine synthase (glutamine-hydrolyzing) activity"/>
    <property type="evidence" value="ECO:0007669"/>
    <property type="project" value="UniProtKB-EC"/>
</dbReference>
<organism evidence="11 12">
    <name type="scientific">Couchioplanes caeruleus subsp. caeruleus</name>
    <dbReference type="NCBI Taxonomy" id="56427"/>
    <lineage>
        <taxon>Bacteria</taxon>
        <taxon>Bacillati</taxon>
        <taxon>Actinomycetota</taxon>
        <taxon>Actinomycetes</taxon>
        <taxon>Micromonosporales</taxon>
        <taxon>Micromonosporaceae</taxon>
        <taxon>Couchioplanes</taxon>
    </lineage>
</organism>
<dbReference type="CDD" id="cd01991">
    <property type="entry name" value="Asn_synthase_B_C"/>
    <property type="match status" value="1"/>
</dbReference>
<evidence type="ECO:0000313" key="11">
    <source>
        <dbReference type="EMBL" id="OJF16179.1"/>
    </source>
</evidence>
<evidence type="ECO:0000256" key="5">
    <source>
        <dbReference type="ARBA" id="ARBA00022840"/>
    </source>
</evidence>
<dbReference type="Gene3D" id="3.40.50.620">
    <property type="entry name" value="HUPs"/>
    <property type="match status" value="1"/>
</dbReference>
<dbReference type="GO" id="GO:0005829">
    <property type="term" value="C:cytosol"/>
    <property type="evidence" value="ECO:0007669"/>
    <property type="project" value="TreeGrafter"/>
</dbReference>
<dbReference type="Gene3D" id="3.60.20.10">
    <property type="entry name" value="Glutamine Phosphoribosylpyrophosphate, subunit 1, domain 1"/>
    <property type="match status" value="1"/>
</dbReference>
<evidence type="ECO:0000259" key="9">
    <source>
        <dbReference type="PROSITE" id="PS51278"/>
    </source>
</evidence>
<keyword evidence="7" id="KW-0315">Glutamine amidotransferase</keyword>
<keyword evidence="4" id="KW-0547">Nucleotide-binding</keyword>
<dbReference type="EC" id="6.3.5.4" evidence="3"/>
<dbReference type="InterPro" id="IPR001962">
    <property type="entry name" value="Asn_synthase"/>
</dbReference>
<evidence type="ECO:0000313" key="12">
    <source>
        <dbReference type="Proteomes" id="UP000182486"/>
    </source>
</evidence>
<evidence type="ECO:0000256" key="6">
    <source>
        <dbReference type="ARBA" id="ARBA00022888"/>
    </source>
</evidence>
<dbReference type="InterPro" id="IPR033738">
    <property type="entry name" value="AsnB_N"/>
</dbReference>
<dbReference type="CDD" id="cd00712">
    <property type="entry name" value="AsnB"/>
    <property type="match status" value="1"/>
</dbReference>
<dbReference type="Pfam" id="PF00733">
    <property type="entry name" value="Asn_synthase"/>
    <property type="match status" value="1"/>
</dbReference>
<keyword evidence="12" id="KW-1185">Reference proteome</keyword>
<comment type="similarity">
    <text evidence="2">Belongs to the asparagine synthetase family.</text>
</comment>
<proteinExistence type="inferred from homology"/>
<dbReference type="InterPro" id="IPR017932">
    <property type="entry name" value="GATase_2_dom"/>
</dbReference>
<sequence>MSGLVGWIDFARDLERQKPTVITMTATLAQRGPDAEAVWVSRHAALGYRTLAIDEPTEAQPFVVNLGDRAVAGVVSGWPTGLDTLRAKLRPVEGTGIDTAGTAELFVRAYLRWGTTFVPELTGTFAIAIWDGRTDELVLVRDHLGGQPLYYVETPTGLVFGSERKALLAHPEVHPRVDAAGLREAISQALPHGGIFGGFGRVGGAEIARYDRSGWRRERYWKFTTEPHTDDYETTVATVRDMLATSVRQNMGDDPSRMLVMLSGGIDSSSVAALAAEELRRRGTGPLQTFTIDFARSEFQADVMRSTNDTPFAQQVAERIGAKHTLVELETNDILDPVVRLGMLRSKDFPTRQYDMDTAQYLTVHRAAEQGCKVVFAGYGGDKYFQGATWYTHRDLVESGTFPWIALAQKYGSRHGFGTGLLNADTLAALDLPTYYADEYATAVGEVEFLPGEDDWQRKMRTIAYLMNTRFSIDAGSYAAAGLQLRSPINYHRLVQYAYNIPNAMHNTGDIEKAVLRQAVADLLPSSVLQRHRSASPVSNNPDYPAGLQREIAAIVADPKAPVREIIDLDRAADLAGDLPRLAKDRMARADVELAIQLNLWLDHYRVRLAL</sequence>
<keyword evidence="6" id="KW-0061">Asparagine biosynthesis</keyword>
<evidence type="ECO:0000256" key="7">
    <source>
        <dbReference type="ARBA" id="ARBA00022962"/>
    </source>
</evidence>
<dbReference type="InterPro" id="IPR014729">
    <property type="entry name" value="Rossmann-like_a/b/a_fold"/>
</dbReference>
<dbReference type="SUPFAM" id="SSF52402">
    <property type="entry name" value="Adenine nucleotide alpha hydrolases-like"/>
    <property type="match status" value="1"/>
</dbReference>
<dbReference type="PANTHER" id="PTHR43284:SF1">
    <property type="entry name" value="ASPARAGINE SYNTHETASE"/>
    <property type="match status" value="1"/>
</dbReference>
<dbReference type="EMBL" id="MEIA01000559">
    <property type="protein sequence ID" value="OJF09560.1"/>
    <property type="molecule type" value="Genomic_DNA"/>
</dbReference>
<keyword evidence="6" id="KW-0028">Amino-acid biosynthesis</keyword>
<evidence type="ECO:0000256" key="1">
    <source>
        <dbReference type="ARBA" id="ARBA00005187"/>
    </source>
</evidence>
<dbReference type="PIRSF" id="PIRSF001589">
    <property type="entry name" value="Asn_synthetase_glu-h"/>
    <property type="match status" value="1"/>
</dbReference>
<dbReference type="EMBL" id="MEIA01000003">
    <property type="protein sequence ID" value="OJF16179.1"/>
    <property type="molecule type" value="Genomic_DNA"/>
</dbReference>
<keyword evidence="5" id="KW-0067">ATP-binding</keyword>
<dbReference type="Proteomes" id="UP000182486">
    <property type="component" value="Unassembled WGS sequence"/>
</dbReference>
<evidence type="ECO:0000256" key="2">
    <source>
        <dbReference type="ARBA" id="ARBA00005752"/>
    </source>
</evidence>
<dbReference type="GO" id="GO:0006529">
    <property type="term" value="P:asparagine biosynthetic process"/>
    <property type="evidence" value="ECO:0007669"/>
    <property type="project" value="UniProtKB-KW"/>
</dbReference>
<protein>
    <recommendedName>
        <fullName evidence="3">asparagine synthase (glutamine-hydrolyzing)</fullName>
        <ecNumber evidence="3">6.3.5.4</ecNumber>
    </recommendedName>
</protein>
<comment type="pathway">
    <text evidence="1">Amino-acid biosynthesis; L-asparagine biosynthesis; L-asparagine from L-aspartate (L-Gln route): step 1/1.</text>
</comment>
<accession>A0A1K0H399</accession>
<reference evidence="11 12" key="1">
    <citation type="submission" date="2016-09" db="EMBL/GenBank/DDBJ databases">
        <title>Couchioplanes caeruleus draft genome sequence.</title>
        <authorList>
            <person name="Sheehan J."/>
            <person name="Caffrey P."/>
        </authorList>
    </citation>
    <scope>NUCLEOTIDE SEQUENCE [LARGE SCALE GENOMIC DNA]</scope>
    <source>
        <strain evidence="11 12">DSM 43634</strain>
    </source>
</reference>
<dbReference type="GO" id="GO:0005524">
    <property type="term" value="F:ATP binding"/>
    <property type="evidence" value="ECO:0007669"/>
    <property type="project" value="UniProtKB-KW"/>
</dbReference>
<dbReference type="NCBIfam" id="TIGR01536">
    <property type="entry name" value="asn_synth_AEB"/>
    <property type="match status" value="1"/>
</dbReference>
<dbReference type="RefSeq" id="WP_071802728.1">
    <property type="nucleotide sequence ID" value="NZ_MEIA01000003.1"/>
</dbReference>
<feature type="domain" description="Glutamine amidotransferase type-2" evidence="9">
    <location>
        <begin position="2"/>
        <end position="213"/>
    </location>
</feature>
<evidence type="ECO:0000256" key="8">
    <source>
        <dbReference type="ARBA" id="ARBA00048741"/>
    </source>
</evidence>
<dbReference type="PROSITE" id="PS51278">
    <property type="entry name" value="GATASE_TYPE_2"/>
    <property type="match status" value="1"/>
</dbReference>
<dbReference type="PANTHER" id="PTHR43284">
    <property type="entry name" value="ASPARAGINE SYNTHETASE (GLUTAMINE-HYDROLYZING)"/>
    <property type="match status" value="1"/>
</dbReference>
<dbReference type="InterPro" id="IPR029055">
    <property type="entry name" value="Ntn_hydrolases_N"/>
</dbReference>
<evidence type="ECO:0000313" key="10">
    <source>
        <dbReference type="EMBL" id="OJF09560.1"/>
    </source>
</evidence>
<dbReference type="AlphaFoldDB" id="A0A1K0H399"/>
<name>A0A1K0H399_9ACTN</name>